<dbReference type="OrthoDB" id="6183006at2"/>
<keyword evidence="2" id="KW-1185">Reference proteome</keyword>
<reference evidence="1 2" key="1">
    <citation type="submission" date="2016-10" db="EMBL/GenBank/DDBJ databases">
        <authorList>
            <person name="de Groot N.N."/>
        </authorList>
    </citation>
    <scope>NUCLEOTIDE SEQUENCE [LARGE SCALE GENOMIC DNA]</scope>
    <source>
        <strain evidence="1 2">DSM 18438</strain>
    </source>
</reference>
<dbReference type="Proteomes" id="UP000199058">
    <property type="component" value="Unassembled WGS sequence"/>
</dbReference>
<evidence type="ECO:0000313" key="1">
    <source>
        <dbReference type="EMBL" id="SFB98941.1"/>
    </source>
</evidence>
<sequence length="100" mass="11491">MQAKDLKQLMKLRDDVELRIISHAASRFYLIQIRWGEDMDLLKGWRGQPKVYRSLDQATGELKRFGVEKAVLISQVAHDEVLGREPRYSDPLTAAIPLSL</sequence>
<protein>
    <submittedName>
        <fullName evidence="1">Uncharacterized protein</fullName>
    </submittedName>
</protein>
<organism evidence="1 2">
    <name type="scientific">Marinospirillum celere</name>
    <dbReference type="NCBI Taxonomy" id="1122252"/>
    <lineage>
        <taxon>Bacteria</taxon>
        <taxon>Pseudomonadati</taxon>
        <taxon>Pseudomonadota</taxon>
        <taxon>Gammaproteobacteria</taxon>
        <taxon>Oceanospirillales</taxon>
        <taxon>Oceanospirillaceae</taxon>
        <taxon>Marinospirillum</taxon>
    </lineage>
</organism>
<dbReference type="Pfam" id="PF20090">
    <property type="entry name" value="DUF6482"/>
    <property type="match status" value="1"/>
</dbReference>
<dbReference type="RefSeq" id="WP_091960194.1">
    <property type="nucleotide sequence ID" value="NZ_FOLH01000002.1"/>
</dbReference>
<dbReference type="EMBL" id="FOLH01000002">
    <property type="protein sequence ID" value="SFB98941.1"/>
    <property type="molecule type" value="Genomic_DNA"/>
</dbReference>
<gene>
    <name evidence="1" type="ORF">SAMN05660443_1025</name>
</gene>
<name>A0A1I1FI26_9GAMM</name>
<accession>A0A1I1FI26</accession>
<evidence type="ECO:0000313" key="2">
    <source>
        <dbReference type="Proteomes" id="UP000199058"/>
    </source>
</evidence>
<proteinExistence type="predicted"/>
<dbReference type="STRING" id="1122252.SAMN05660443_1025"/>
<dbReference type="InterPro" id="IPR045508">
    <property type="entry name" value="DUF6482"/>
</dbReference>
<dbReference type="AlphaFoldDB" id="A0A1I1FI26"/>